<evidence type="ECO:0000313" key="2">
    <source>
        <dbReference type="Proteomes" id="UP000247476"/>
    </source>
</evidence>
<evidence type="ECO:0000313" key="1">
    <source>
        <dbReference type="EMBL" id="PYI53436.1"/>
    </source>
</evidence>
<comment type="caution">
    <text evidence="1">The sequence shown here is derived from an EMBL/GenBank/DDBJ whole genome shotgun (WGS) entry which is preliminary data.</text>
</comment>
<sequence length="65" mass="6843">MFNGNRTVGDSSPAVVSFLAAGDPIGKRSLPGGPGFAPYTGKTSTPRAVYAKNEYCRHGSPGVWW</sequence>
<proteinExistence type="predicted"/>
<keyword evidence="2" id="KW-1185">Reference proteome</keyword>
<dbReference type="EMBL" id="QJVJ01000007">
    <property type="protein sequence ID" value="PYI53436.1"/>
    <property type="molecule type" value="Genomic_DNA"/>
</dbReference>
<name>A0A2V5KVA7_9BACL</name>
<accession>A0A2V5KVA7</accession>
<dbReference type="Proteomes" id="UP000247476">
    <property type="component" value="Unassembled WGS sequence"/>
</dbReference>
<gene>
    <name evidence="1" type="ORF">DLM86_16810</name>
</gene>
<dbReference type="AlphaFoldDB" id="A0A2V5KVA7"/>
<reference evidence="1 2" key="1">
    <citation type="submission" date="2018-05" db="EMBL/GenBank/DDBJ databases">
        <title>Paenibacillus flagellatus sp. nov., isolated from selenium mineral soil.</title>
        <authorList>
            <person name="Dai X."/>
        </authorList>
    </citation>
    <scope>NUCLEOTIDE SEQUENCE [LARGE SCALE GENOMIC DNA]</scope>
    <source>
        <strain evidence="1 2">DXL2</strain>
    </source>
</reference>
<protein>
    <submittedName>
        <fullName evidence="1">Uncharacterized protein</fullName>
    </submittedName>
</protein>
<organism evidence="1 2">
    <name type="scientific">Paenibacillus flagellatus</name>
    <dbReference type="NCBI Taxonomy" id="2211139"/>
    <lineage>
        <taxon>Bacteria</taxon>
        <taxon>Bacillati</taxon>
        <taxon>Bacillota</taxon>
        <taxon>Bacilli</taxon>
        <taxon>Bacillales</taxon>
        <taxon>Paenibacillaceae</taxon>
        <taxon>Paenibacillus</taxon>
    </lineage>
</organism>